<evidence type="ECO:0000256" key="6">
    <source>
        <dbReference type="ARBA" id="ARBA00023065"/>
    </source>
</evidence>
<comment type="caution">
    <text evidence="11">The sequence shown here is derived from an EMBL/GenBank/DDBJ whole genome shotgun (WGS) entry which is preliminary data.</text>
</comment>
<evidence type="ECO:0000256" key="2">
    <source>
        <dbReference type="ARBA" id="ARBA00009848"/>
    </source>
</evidence>
<keyword evidence="3" id="KW-0813">Transport</keyword>
<dbReference type="GO" id="GO:0004931">
    <property type="term" value="F:extracellularly ATP-gated monoatomic cation channel activity"/>
    <property type="evidence" value="ECO:0007669"/>
    <property type="project" value="InterPro"/>
</dbReference>
<dbReference type="Proteomes" id="UP000192247">
    <property type="component" value="Unassembled WGS sequence"/>
</dbReference>
<dbReference type="InterPro" id="IPR059116">
    <property type="entry name" value="P2X_receptor"/>
</dbReference>
<dbReference type="GO" id="GO:0001614">
    <property type="term" value="F:purinergic nucleotide receptor activity"/>
    <property type="evidence" value="ECO:0007669"/>
    <property type="project" value="InterPro"/>
</dbReference>
<evidence type="ECO:0000256" key="5">
    <source>
        <dbReference type="ARBA" id="ARBA00022989"/>
    </source>
</evidence>
<evidence type="ECO:0000256" key="1">
    <source>
        <dbReference type="ARBA" id="ARBA00004308"/>
    </source>
</evidence>
<sequence length="256" mass="28741">MKKLAMFWQDARCRSDTDCVDGRKLLLSHGEQTGRCVISSALKATGAFAWSTTTVFSVNGVCEVRGWCPVEHDVGPLRNNTPLLRDVQDFTVLLKNYVEFPMFRLKLRNIADSQDCSYLQNCIYHPDRDPHRPKFRIGDIVEQTGNSFDSIAIKGGVVRIVVSWDCNLDWDSRGRNCIPRYTFSRIDDAKAKIGRGWNFRHAQVHDLSHRTLFKAYGVTFRVSVLARAGKLSLIPIAINVGSGLGLLAVVSISCHL</sequence>
<dbReference type="GO" id="GO:0012505">
    <property type="term" value="C:endomembrane system"/>
    <property type="evidence" value="ECO:0007669"/>
    <property type="project" value="UniProtKB-SubCell"/>
</dbReference>
<evidence type="ECO:0000256" key="10">
    <source>
        <dbReference type="SAM" id="Phobius"/>
    </source>
</evidence>
<reference evidence="11 12" key="1">
    <citation type="journal article" date="2017" name="Gigascience">
        <title>Draft genome of the honey bee ectoparasitic mite, Tropilaelaps mercedesae, is shaped by the parasitic life history.</title>
        <authorList>
            <person name="Dong X."/>
            <person name="Armstrong S.D."/>
            <person name="Xia D."/>
            <person name="Makepeace B.L."/>
            <person name="Darby A.C."/>
            <person name="Kadowaki T."/>
        </authorList>
    </citation>
    <scope>NUCLEOTIDE SEQUENCE [LARGE SCALE GENOMIC DNA]</scope>
    <source>
        <strain evidence="11">Wuxi-XJTLU</strain>
    </source>
</reference>
<keyword evidence="9" id="KW-0407">Ion channel</keyword>
<keyword evidence="5 10" id="KW-1133">Transmembrane helix</keyword>
<dbReference type="STRING" id="418985.A0A1V9XTN3"/>
<dbReference type="OrthoDB" id="494673at2759"/>
<proteinExistence type="inferred from homology"/>
<name>A0A1V9XTN3_9ACAR</name>
<evidence type="ECO:0000256" key="3">
    <source>
        <dbReference type="ARBA" id="ARBA00022448"/>
    </source>
</evidence>
<dbReference type="InterPro" id="IPR027309">
    <property type="entry name" value="P2X_extracellular_dom_sf"/>
</dbReference>
<dbReference type="AlphaFoldDB" id="A0A1V9XTN3"/>
<dbReference type="GO" id="GO:0033198">
    <property type="term" value="P:response to ATP"/>
    <property type="evidence" value="ECO:0007669"/>
    <property type="project" value="InterPro"/>
</dbReference>
<dbReference type="Pfam" id="PF00864">
    <property type="entry name" value="P2X_receptor"/>
    <property type="match status" value="1"/>
</dbReference>
<evidence type="ECO:0000313" key="11">
    <source>
        <dbReference type="EMBL" id="OQR76813.1"/>
    </source>
</evidence>
<comment type="subcellular location">
    <subcellularLocation>
        <location evidence="1">Endomembrane system</location>
    </subcellularLocation>
</comment>
<organism evidence="11 12">
    <name type="scientific">Tropilaelaps mercedesae</name>
    <dbReference type="NCBI Taxonomy" id="418985"/>
    <lineage>
        <taxon>Eukaryota</taxon>
        <taxon>Metazoa</taxon>
        <taxon>Ecdysozoa</taxon>
        <taxon>Arthropoda</taxon>
        <taxon>Chelicerata</taxon>
        <taxon>Arachnida</taxon>
        <taxon>Acari</taxon>
        <taxon>Parasitiformes</taxon>
        <taxon>Mesostigmata</taxon>
        <taxon>Gamasina</taxon>
        <taxon>Dermanyssoidea</taxon>
        <taxon>Laelapidae</taxon>
        <taxon>Tropilaelaps</taxon>
    </lineage>
</organism>
<accession>A0A1V9XTN3</accession>
<evidence type="ECO:0000256" key="9">
    <source>
        <dbReference type="ARBA" id="ARBA00023303"/>
    </source>
</evidence>
<evidence type="ECO:0000256" key="4">
    <source>
        <dbReference type="ARBA" id="ARBA00022692"/>
    </source>
</evidence>
<gene>
    <name evidence="11" type="ORF">BIW11_07533</name>
</gene>
<feature type="transmembrane region" description="Helical" evidence="10">
    <location>
        <begin position="231"/>
        <end position="252"/>
    </location>
</feature>
<dbReference type="InterPro" id="IPR001429">
    <property type="entry name" value="P2X_purnocptor"/>
</dbReference>
<dbReference type="GO" id="GO:0005886">
    <property type="term" value="C:plasma membrane"/>
    <property type="evidence" value="ECO:0007669"/>
    <property type="project" value="InterPro"/>
</dbReference>
<keyword evidence="6" id="KW-0406">Ion transport</keyword>
<keyword evidence="4 10" id="KW-0812">Transmembrane</keyword>
<dbReference type="Gene3D" id="2.60.490.10">
    <property type="entry name" value="atp-gated p2x4 ion channel domain"/>
    <property type="match status" value="1"/>
</dbReference>
<comment type="similarity">
    <text evidence="2">Belongs to the P2X receptor family.</text>
</comment>
<dbReference type="PANTHER" id="PTHR10125:SF31">
    <property type="entry name" value="P2X RECEPTOR E"/>
    <property type="match status" value="1"/>
</dbReference>
<protein>
    <submittedName>
        <fullName evidence="11">p2X purinoceptor 4-like</fullName>
    </submittedName>
</protein>
<dbReference type="PRINTS" id="PR01307">
    <property type="entry name" value="P2XRECEPTOR"/>
</dbReference>
<dbReference type="GO" id="GO:0070588">
    <property type="term" value="P:calcium ion transmembrane transport"/>
    <property type="evidence" value="ECO:0007669"/>
    <property type="project" value="TreeGrafter"/>
</dbReference>
<keyword evidence="12" id="KW-1185">Reference proteome</keyword>
<dbReference type="InParanoid" id="A0A1V9XTN3"/>
<dbReference type="GO" id="GO:0098794">
    <property type="term" value="C:postsynapse"/>
    <property type="evidence" value="ECO:0007669"/>
    <property type="project" value="GOC"/>
</dbReference>
<evidence type="ECO:0000256" key="7">
    <source>
        <dbReference type="ARBA" id="ARBA00023136"/>
    </source>
</evidence>
<evidence type="ECO:0000256" key="8">
    <source>
        <dbReference type="ARBA" id="ARBA00023286"/>
    </source>
</evidence>
<dbReference type="PANTHER" id="PTHR10125">
    <property type="entry name" value="P2X PURINOCEPTOR"/>
    <property type="match status" value="1"/>
</dbReference>
<evidence type="ECO:0000313" key="12">
    <source>
        <dbReference type="Proteomes" id="UP000192247"/>
    </source>
</evidence>
<keyword evidence="8" id="KW-1071">Ligand-gated ion channel</keyword>
<dbReference type="EMBL" id="MNPL01004358">
    <property type="protein sequence ID" value="OQR76813.1"/>
    <property type="molecule type" value="Genomic_DNA"/>
</dbReference>
<keyword evidence="7 10" id="KW-0472">Membrane</keyword>